<protein>
    <submittedName>
        <fullName evidence="2">Glycosyl transferase family 1</fullName>
    </submittedName>
</protein>
<dbReference type="KEGG" id="pter:C2L65_31415"/>
<dbReference type="PANTHER" id="PTHR45947:SF3">
    <property type="entry name" value="SULFOQUINOVOSYL TRANSFERASE SQD2"/>
    <property type="match status" value="1"/>
</dbReference>
<dbReference type="OrthoDB" id="9801573at2"/>
<dbReference type="SUPFAM" id="SSF53756">
    <property type="entry name" value="UDP-Glycosyltransferase/glycogen phosphorylase"/>
    <property type="match status" value="1"/>
</dbReference>
<dbReference type="Pfam" id="PF00534">
    <property type="entry name" value="Glycos_transf_1"/>
    <property type="match status" value="1"/>
</dbReference>
<evidence type="ECO:0000313" key="3">
    <source>
        <dbReference type="Proteomes" id="UP000243502"/>
    </source>
</evidence>
<name>A0A2I8EXB2_9BURK</name>
<dbReference type="GO" id="GO:0016758">
    <property type="term" value="F:hexosyltransferase activity"/>
    <property type="evidence" value="ECO:0007669"/>
    <property type="project" value="TreeGrafter"/>
</dbReference>
<dbReference type="PANTHER" id="PTHR45947">
    <property type="entry name" value="SULFOQUINOVOSYL TRANSFERASE SQD2"/>
    <property type="match status" value="1"/>
</dbReference>
<dbReference type="Proteomes" id="UP000243502">
    <property type="component" value="Chromosome 3"/>
</dbReference>
<evidence type="ECO:0000259" key="1">
    <source>
        <dbReference type="Pfam" id="PF00534"/>
    </source>
</evidence>
<dbReference type="EMBL" id="CP026113">
    <property type="protein sequence ID" value="AUT64226.1"/>
    <property type="molecule type" value="Genomic_DNA"/>
</dbReference>
<proteinExistence type="predicted"/>
<organism evidence="2 3">
    <name type="scientific">Paraburkholderia terrae</name>
    <dbReference type="NCBI Taxonomy" id="311230"/>
    <lineage>
        <taxon>Bacteria</taxon>
        <taxon>Pseudomonadati</taxon>
        <taxon>Pseudomonadota</taxon>
        <taxon>Betaproteobacteria</taxon>
        <taxon>Burkholderiales</taxon>
        <taxon>Burkholderiaceae</taxon>
        <taxon>Paraburkholderia</taxon>
    </lineage>
</organism>
<reference evidence="2 3" key="1">
    <citation type="submission" date="2018-01" db="EMBL/GenBank/DDBJ databases">
        <title>Species boundaries and ecological features among Paraburkholderia terrae DSMZ17804T, P. hospita DSMZ17164T and P. caribensis DSMZ13236T.</title>
        <authorList>
            <person name="Pratama A.A."/>
        </authorList>
    </citation>
    <scope>NUCLEOTIDE SEQUENCE [LARGE SCALE GENOMIC DNA]</scope>
    <source>
        <strain evidence="2 3">DSM 17804</strain>
    </source>
</reference>
<keyword evidence="2" id="KW-0808">Transferase</keyword>
<dbReference type="CDD" id="cd03801">
    <property type="entry name" value="GT4_PimA-like"/>
    <property type="match status" value="1"/>
</dbReference>
<feature type="domain" description="Glycosyl transferase family 1" evidence="1">
    <location>
        <begin position="206"/>
        <end position="361"/>
    </location>
</feature>
<sequence length="396" mass="44983">MRMLFVIGHLGDYHVPRYEALMRLARRRGDEVSLVEVFGRSGFYSFPQTRRASFFEQRHECVTTLENDVSDAGGRWLNVFARLTAIIRRMEPDVVVTLGYDTPYSLWLCFVRRFTRPFGLIYMSDSKADDGPRSSIKEWLKRRLVRRFDAALVAGERHRDYAESLGIPRWRSRVGFDVIDVDQFSRRAAAALATADDVRRVRGLPQRYVLCVSRFVARKNVDVVINAFARSRLADHAIELVLIGQGQDEPMLRTLVSQLELERSVRFLDALPNGEMPAIYGLADFVVLASEFDQWGLCINEAFAASRTAIVTHTCGVARELVVNDSNGYVVEPGNAEMLAARMRTLALDDVLRERLSARARLSVEQWKPSTFASNLMELADCVLDSDQVVSRAEHE</sequence>
<accession>A0A2I8EXB2</accession>
<dbReference type="InterPro" id="IPR001296">
    <property type="entry name" value="Glyco_trans_1"/>
</dbReference>
<dbReference type="InterPro" id="IPR050194">
    <property type="entry name" value="Glycosyltransferase_grp1"/>
</dbReference>
<dbReference type="Gene3D" id="3.40.50.2000">
    <property type="entry name" value="Glycogen Phosphorylase B"/>
    <property type="match status" value="2"/>
</dbReference>
<dbReference type="AlphaFoldDB" id="A0A2I8EXB2"/>
<evidence type="ECO:0000313" key="2">
    <source>
        <dbReference type="EMBL" id="AUT64226.1"/>
    </source>
</evidence>
<gene>
    <name evidence="2" type="ORF">C2L65_31415</name>
</gene>